<keyword evidence="1" id="KW-0812">Transmembrane</keyword>
<dbReference type="AlphaFoldDB" id="A0A8J6EX98"/>
<dbReference type="Proteomes" id="UP000770717">
    <property type="component" value="Unassembled WGS sequence"/>
</dbReference>
<sequence>MAAADTDLEHPEVLLCSPMAWTKKQDFCYFTFLLLRTCCVFFSSAQFLFIIMVCFDHLSAPCPRQCIRRR</sequence>
<keyword evidence="1" id="KW-0472">Membrane</keyword>
<evidence type="ECO:0000313" key="2">
    <source>
        <dbReference type="EMBL" id="KAG9476396.1"/>
    </source>
</evidence>
<proteinExistence type="predicted"/>
<gene>
    <name evidence="2" type="ORF">GDO78_003118</name>
</gene>
<comment type="caution">
    <text evidence="2">The sequence shown here is derived from an EMBL/GenBank/DDBJ whole genome shotgun (WGS) entry which is preliminary data.</text>
</comment>
<organism evidence="2 3">
    <name type="scientific">Eleutherodactylus coqui</name>
    <name type="common">Puerto Rican coqui</name>
    <dbReference type="NCBI Taxonomy" id="57060"/>
    <lineage>
        <taxon>Eukaryota</taxon>
        <taxon>Metazoa</taxon>
        <taxon>Chordata</taxon>
        <taxon>Craniata</taxon>
        <taxon>Vertebrata</taxon>
        <taxon>Euteleostomi</taxon>
        <taxon>Amphibia</taxon>
        <taxon>Batrachia</taxon>
        <taxon>Anura</taxon>
        <taxon>Neobatrachia</taxon>
        <taxon>Hyloidea</taxon>
        <taxon>Eleutherodactylidae</taxon>
        <taxon>Eleutherodactylinae</taxon>
        <taxon>Eleutherodactylus</taxon>
        <taxon>Eleutherodactylus</taxon>
    </lineage>
</organism>
<name>A0A8J6EX98_ELECQ</name>
<keyword evidence="1" id="KW-1133">Transmembrane helix</keyword>
<evidence type="ECO:0000256" key="1">
    <source>
        <dbReference type="SAM" id="Phobius"/>
    </source>
</evidence>
<accession>A0A8J6EX98</accession>
<keyword evidence="3" id="KW-1185">Reference proteome</keyword>
<protein>
    <submittedName>
        <fullName evidence="2">Uncharacterized protein</fullName>
    </submittedName>
</protein>
<feature type="transmembrane region" description="Helical" evidence="1">
    <location>
        <begin position="29"/>
        <end position="55"/>
    </location>
</feature>
<reference evidence="2" key="1">
    <citation type="thesis" date="2020" institute="ProQuest LLC" country="789 East Eisenhower Parkway, Ann Arbor, MI, USA">
        <title>Comparative Genomics and Chromosome Evolution.</title>
        <authorList>
            <person name="Mudd A.B."/>
        </authorList>
    </citation>
    <scope>NUCLEOTIDE SEQUENCE</scope>
    <source>
        <strain evidence="2">HN-11 Male</strain>
        <tissue evidence="2">Kidney and liver</tissue>
    </source>
</reference>
<dbReference type="EMBL" id="WNTK01000011">
    <property type="protein sequence ID" value="KAG9476396.1"/>
    <property type="molecule type" value="Genomic_DNA"/>
</dbReference>
<evidence type="ECO:0000313" key="3">
    <source>
        <dbReference type="Proteomes" id="UP000770717"/>
    </source>
</evidence>